<evidence type="ECO:0000313" key="3">
    <source>
        <dbReference type="EMBL" id="KAF5931936.1"/>
    </source>
</evidence>
<dbReference type="Proteomes" id="UP000593564">
    <property type="component" value="Unassembled WGS sequence"/>
</dbReference>
<evidence type="ECO:0000256" key="1">
    <source>
        <dbReference type="SAM" id="MobiDB-lite"/>
    </source>
</evidence>
<protein>
    <recommendedName>
        <fullName evidence="2">Myb/SANT-like domain-containing protein</fullName>
    </recommendedName>
</protein>
<feature type="region of interest" description="Disordered" evidence="1">
    <location>
        <begin position="213"/>
        <end position="242"/>
    </location>
</feature>
<dbReference type="EMBL" id="JACBKZ010000014">
    <property type="protein sequence ID" value="KAF5931936.1"/>
    <property type="molecule type" value="Genomic_DNA"/>
</dbReference>
<reference evidence="4" key="1">
    <citation type="journal article" date="2020" name="Nat. Commun.">
        <title>Genome assembly of wild tea tree DASZ reveals pedigree and selection history of tea varieties.</title>
        <authorList>
            <person name="Zhang W."/>
            <person name="Zhang Y."/>
            <person name="Qiu H."/>
            <person name="Guo Y."/>
            <person name="Wan H."/>
            <person name="Zhang X."/>
            <person name="Scossa F."/>
            <person name="Alseekh S."/>
            <person name="Zhang Q."/>
            <person name="Wang P."/>
            <person name="Xu L."/>
            <person name="Schmidt M.H."/>
            <person name="Jia X."/>
            <person name="Li D."/>
            <person name="Zhu A."/>
            <person name="Guo F."/>
            <person name="Chen W."/>
            <person name="Ni D."/>
            <person name="Usadel B."/>
            <person name="Fernie A.R."/>
            <person name="Wen W."/>
        </authorList>
    </citation>
    <scope>NUCLEOTIDE SEQUENCE [LARGE SCALE GENOMIC DNA]</scope>
    <source>
        <strain evidence="4">cv. G240</strain>
    </source>
</reference>
<reference evidence="3 4" key="2">
    <citation type="submission" date="2020-07" db="EMBL/GenBank/DDBJ databases">
        <title>Genome assembly of wild tea tree DASZ reveals pedigree and selection history of tea varieties.</title>
        <authorList>
            <person name="Zhang W."/>
        </authorList>
    </citation>
    <scope>NUCLEOTIDE SEQUENCE [LARGE SCALE GENOMIC DNA]</scope>
    <source>
        <strain evidence="4">cv. G240</strain>
        <tissue evidence="3">Leaf</tissue>
    </source>
</reference>
<organism evidence="3 4">
    <name type="scientific">Camellia sinensis</name>
    <name type="common">Tea plant</name>
    <name type="synonym">Thea sinensis</name>
    <dbReference type="NCBI Taxonomy" id="4442"/>
    <lineage>
        <taxon>Eukaryota</taxon>
        <taxon>Viridiplantae</taxon>
        <taxon>Streptophyta</taxon>
        <taxon>Embryophyta</taxon>
        <taxon>Tracheophyta</taxon>
        <taxon>Spermatophyta</taxon>
        <taxon>Magnoliopsida</taxon>
        <taxon>eudicotyledons</taxon>
        <taxon>Gunneridae</taxon>
        <taxon>Pentapetalae</taxon>
        <taxon>asterids</taxon>
        <taxon>Ericales</taxon>
        <taxon>Theaceae</taxon>
        <taxon>Camellia</taxon>
    </lineage>
</organism>
<feature type="domain" description="Myb/SANT-like" evidence="2">
    <location>
        <begin position="37"/>
        <end position="134"/>
    </location>
</feature>
<feature type="compositionally biased region" description="Polar residues" evidence="1">
    <location>
        <begin position="20"/>
        <end position="33"/>
    </location>
</feature>
<sequence>MASTRTSPRNHSKSKGIVSDKSSSLEETQNQLSHKASWDSNSFRVFLQLIANEISKGNRPFLVLSQAGYKSMSRKFEKKTGKKHGLKQLKNKYMSLKKEWQAWTKLMDSSKGVSGIGFDYDTGLFQAPDEWWDKMESINKACAKFRKKTLEHRDLMETVFMGASATGKHHWNPGETLPEADEDSSDSVRSLGAQPFADSIPAGVQDVDFDSSLEHVPIEKPKRRKTPSTSVSKSKKATSGASVIAESMNRMTDVVRSKNQQVTVRHLIGNESLYTISECMHKLSSIPSLIGTPLFHFASTLMDNADYREIIMCQPDDDHIIGWLTQKQLQCTASAPFANLFGGRRM</sequence>
<feature type="compositionally biased region" description="Low complexity" evidence="1">
    <location>
        <begin position="227"/>
        <end position="242"/>
    </location>
</feature>
<dbReference type="AlphaFoldDB" id="A0A7J7FY63"/>
<comment type="caution">
    <text evidence="3">The sequence shown here is derived from an EMBL/GenBank/DDBJ whole genome shotgun (WGS) entry which is preliminary data.</text>
</comment>
<gene>
    <name evidence="3" type="ORF">HYC85_028107</name>
</gene>
<evidence type="ECO:0000313" key="4">
    <source>
        <dbReference type="Proteomes" id="UP000593564"/>
    </source>
</evidence>
<dbReference type="InterPro" id="IPR024752">
    <property type="entry name" value="Myb/SANT-like_dom"/>
</dbReference>
<feature type="region of interest" description="Disordered" evidence="1">
    <location>
        <begin position="166"/>
        <end position="192"/>
    </location>
</feature>
<accession>A0A7J7FY63</accession>
<name>A0A7J7FY63_CAMSI</name>
<dbReference type="PANTHER" id="PTHR47851">
    <property type="entry name" value="OS06G0588700 PROTEIN-RELATED"/>
    <property type="match status" value="1"/>
</dbReference>
<keyword evidence="4" id="KW-1185">Reference proteome</keyword>
<dbReference type="PANTHER" id="PTHR47851:SF5">
    <property type="entry name" value="MYB_SANT-LIKE DOMAIN-CONTAINING PROTEIN"/>
    <property type="match status" value="1"/>
</dbReference>
<dbReference type="Pfam" id="PF12776">
    <property type="entry name" value="Myb_DNA-bind_3"/>
    <property type="match status" value="1"/>
</dbReference>
<feature type="region of interest" description="Disordered" evidence="1">
    <location>
        <begin position="1"/>
        <end position="33"/>
    </location>
</feature>
<proteinExistence type="predicted"/>
<evidence type="ECO:0000259" key="2">
    <source>
        <dbReference type="Pfam" id="PF12776"/>
    </source>
</evidence>